<proteinExistence type="predicted"/>
<organism evidence="2 3">
    <name type="scientific">Pseudanabaena frigida</name>
    <dbReference type="NCBI Taxonomy" id="945775"/>
    <lineage>
        <taxon>Bacteria</taxon>
        <taxon>Bacillati</taxon>
        <taxon>Cyanobacteriota</taxon>
        <taxon>Cyanophyceae</taxon>
        <taxon>Pseudanabaenales</taxon>
        <taxon>Pseudanabaenaceae</taxon>
        <taxon>Pseudanabaena</taxon>
    </lineage>
</organism>
<evidence type="ECO:0000256" key="1">
    <source>
        <dbReference type="SAM" id="SignalP"/>
    </source>
</evidence>
<evidence type="ECO:0000313" key="3">
    <source>
        <dbReference type="Proteomes" id="UP000249467"/>
    </source>
</evidence>
<name>A0A2W4W1E0_9CYAN</name>
<protein>
    <submittedName>
        <fullName evidence="2">Uncharacterized protein</fullName>
    </submittedName>
</protein>
<sequence length="186" mass="19941">MKTIHILIVALVMLFNLAIAQPSFANKPPVASNPDYIAVTEELANATDPTEIAKLQFEKYIIETGDSFAECRNLTASPLVVYGKKSKLDQSTFDNALYVLPSGKTTNEDWNCQGIYLPTGLNNDGLPVAVKLVTGTQLVATSSPETGLVELNIPAAKVFKAGEVNWAIPENAEALAAIQLPQAPLD</sequence>
<dbReference type="Proteomes" id="UP000249467">
    <property type="component" value="Unassembled WGS sequence"/>
</dbReference>
<feature type="signal peptide" evidence="1">
    <location>
        <begin position="1"/>
        <end position="25"/>
    </location>
</feature>
<evidence type="ECO:0000313" key="2">
    <source>
        <dbReference type="EMBL" id="PZO39014.1"/>
    </source>
</evidence>
<feature type="chain" id="PRO_5015935292" evidence="1">
    <location>
        <begin position="26"/>
        <end position="186"/>
    </location>
</feature>
<reference evidence="2 3" key="1">
    <citation type="submission" date="2018-04" db="EMBL/GenBank/DDBJ databases">
        <authorList>
            <person name="Go L.Y."/>
            <person name="Mitchell J.A."/>
        </authorList>
    </citation>
    <scope>NUCLEOTIDE SEQUENCE [LARGE SCALE GENOMIC DNA]</scope>
    <source>
        <strain evidence="2">ULC066bin1</strain>
    </source>
</reference>
<dbReference type="AlphaFoldDB" id="A0A2W4W1E0"/>
<reference evidence="2 3" key="2">
    <citation type="submission" date="2018-06" db="EMBL/GenBank/DDBJ databases">
        <title>Metagenomic assembly of (sub)arctic Cyanobacteria and their associated microbiome from non-axenic cultures.</title>
        <authorList>
            <person name="Baurain D."/>
        </authorList>
    </citation>
    <scope>NUCLEOTIDE SEQUENCE [LARGE SCALE GENOMIC DNA]</scope>
    <source>
        <strain evidence="2">ULC066bin1</strain>
    </source>
</reference>
<comment type="caution">
    <text evidence="2">The sequence shown here is derived from an EMBL/GenBank/DDBJ whole genome shotgun (WGS) entry which is preliminary data.</text>
</comment>
<dbReference type="EMBL" id="QBML01000020">
    <property type="protein sequence ID" value="PZO39014.1"/>
    <property type="molecule type" value="Genomic_DNA"/>
</dbReference>
<gene>
    <name evidence="2" type="ORF">DCF19_14880</name>
</gene>
<accession>A0A2W4W1E0</accession>
<keyword evidence="1" id="KW-0732">Signal</keyword>